<keyword evidence="4" id="KW-1185">Reference proteome</keyword>
<name>A0A2Z2KKU7_9BACL</name>
<dbReference type="Proteomes" id="UP000249890">
    <property type="component" value="Chromosome"/>
</dbReference>
<dbReference type="NCBIfam" id="TIGR01643">
    <property type="entry name" value="YD_repeat_2x"/>
    <property type="match status" value="5"/>
</dbReference>
<dbReference type="InterPro" id="IPR050708">
    <property type="entry name" value="T6SS_VgrG/RHS"/>
</dbReference>
<evidence type="ECO:0000313" key="3">
    <source>
        <dbReference type="EMBL" id="ASA23039.1"/>
    </source>
</evidence>
<dbReference type="InterPro" id="IPR031325">
    <property type="entry name" value="RHS_repeat"/>
</dbReference>
<protein>
    <recommendedName>
        <fullName evidence="2">Teneurin-like YD-shell domain-containing protein</fullName>
    </recommendedName>
</protein>
<keyword evidence="1" id="KW-0677">Repeat</keyword>
<evidence type="ECO:0000313" key="4">
    <source>
        <dbReference type="Proteomes" id="UP000249890"/>
    </source>
</evidence>
<dbReference type="KEGG" id="pdh:B9T62_20840"/>
<organism evidence="3 4">
    <name type="scientific">Paenibacillus donghaensis</name>
    <dbReference type="NCBI Taxonomy" id="414771"/>
    <lineage>
        <taxon>Bacteria</taxon>
        <taxon>Bacillati</taxon>
        <taxon>Bacillota</taxon>
        <taxon>Bacilli</taxon>
        <taxon>Bacillales</taxon>
        <taxon>Paenibacillaceae</taxon>
        <taxon>Paenibacillus</taxon>
    </lineage>
</organism>
<dbReference type="InterPro" id="IPR022385">
    <property type="entry name" value="Rhs_assc_core"/>
</dbReference>
<evidence type="ECO:0000259" key="2">
    <source>
        <dbReference type="Pfam" id="PF25023"/>
    </source>
</evidence>
<accession>A0A2Z2KKU7</accession>
<reference evidence="3 4" key="1">
    <citation type="submission" date="2017-06" db="EMBL/GenBank/DDBJ databases">
        <title>Complete genome sequence of Paenibacillus donghaensis KCTC 13049T isolated from East Sea sediment, South Korea.</title>
        <authorList>
            <person name="Jung B.K."/>
            <person name="Hong S.-J."/>
            <person name="Shin J.-H."/>
        </authorList>
    </citation>
    <scope>NUCLEOTIDE SEQUENCE [LARGE SCALE GENOMIC DNA]</scope>
    <source>
        <strain evidence="3 4">KCTC 13049</strain>
    </source>
</reference>
<dbReference type="EMBL" id="CP021780">
    <property type="protein sequence ID" value="ASA23039.1"/>
    <property type="molecule type" value="Genomic_DNA"/>
</dbReference>
<dbReference type="PANTHER" id="PTHR32305:SF15">
    <property type="entry name" value="PROTEIN RHSA-RELATED"/>
    <property type="match status" value="1"/>
</dbReference>
<feature type="domain" description="Teneurin-like YD-shell" evidence="2">
    <location>
        <begin position="373"/>
        <end position="671"/>
    </location>
</feature>
<dbReference type="Gene3D" id="2.180.10.10">
    <property type="entry name" value="RHS repeat-associated core"/>
    <property type="match status" value="1"/>
</dbReference>
<dbReference type="OrthoDB" id="9816549at2"/>
<evidence type="ECO:0000256" key="1">
    <source>
        <dbReference type="ARBA" id="ARBA00022737"/>
    </source>
</evidence>
<sequence length="878" mass="98330">MKTYRNTLYNGFGLSLMEEQWDEYAGKWTHSEYHYDNYGRPIYAADPAGNITTIGYDTWGTQNRAVDPFGNIYVSDNSLKQRHSISYLIDVRTNEKLNYVEEYYDQWGNKRTFKTWPQTSEPISESYRYDLLGNVTAYTDPKNNQNNEGVTTAYRYDALGRLSAVKDALSQTTNYSYDGNGQLTNVSVESSGGTPQQINSKTYNELGLLTEKRDPASQSEAMQYNTLGQLLSKKDRNGTLYGYQYDERQQLTSVTLNGLVNNTAQTQQIRSIFGGDGIRTRVMKTYLNGSQTAAQSLTVDSLGRTRANQASVGSHSATIRNTLDTIDRMTQIQDVNLGFYTNYQYNKTRLDKVQTNGSAALTSAASANVQYSYTGNGLVQSITYPALTDGSVLKTEYTYNKALNWVESVTNKKGSMILSKYVYGYDNNGNITSSTETKSDGTTQTTSYAYDALNRLTTTVHPGGGRDSYTYDVRGNRLTQEQSVSSPAVFEDTNYTYDLQNTLTALTKGSSTTSFMYYADGLRFKKSTSGVQTQYNYNFNGEVITEEKSNGQKANYVRGDRVLVKKDKIASKDYYYLYNGHGDVVQIVDTSGKPVNSYAYDVWGNITSQTEGISNPFKYTGEIYDEETGLYYLRARYYDPSMGRFLNEDTYEGQIDNPLTQNLYTYVENNPLTHIDPTGHYTESQVDLLITTARIAGSKSQLYWDIRSDLGEQKPLLYLGEKQRNQWLYLFNMATSSKSTDGQSSWAKSQLMITYGEDQAIKDTVYGMVLSMYGGGGNSLKPAEAAAKIIKAERVGSALNKSDPGHRAASYLSEKVLAMGQTFVIKGGDEIERTLLQVKGELNGKSGIYEYILTQEGKVTHQRFIVKGKITGQSNQKP</sequence>
<dbReference type="InterPro" id="IPR056823">
    <property type="entry name" value="TEN-like_YD-shell"/>
</dbReference>
<dbReference type="NCBIfam" id="TIGR03696">
    <property type="entry name" value="Rhs_assc_core"/>
    <property type="match status" value="1"/>
</dbReference>
<dbReference type="Pfam" id="PF25023">
    <property type="entry name" value="TEN_YD-shell"/>
    <property type="match status" value="1"/>
</dbReference>
<proteinExistence type="predicted"/>
<dbReference type="InterPro" id="IPR006530">
    <property type="entry name" value="YD"/>
</dbReference>
<dbReference type="Pfam" id="PF05593">
    <property type="entry name" value="RHS_repeat"/>
    <property type="match status" value="2"/>
</dbReference>
<dbReference type="PANTHER" id="PTHR32305">
    <property type="match status" value="1"/>
</dbReference>
<gene>
    <name evidence="3" type="ORF">B9T62_20840</name>
</gene>
<dbReference type="AlphaFoldDB" id="A0A2Z2KKU7"/>